<dbReference type="InterPro" id="IPR036388">
    <property type="entry name" value="WH-like_DNA-bd_sf"/>
</dbReference>
<gene>
    <name evidence="1" type="ORF">MBRA_57420</name>
</gene>
<sequence length="206" mass="22081">MIRGEAMLELQVLQAVRLKGRIAPADLQDTVGGDAAAVAEAIASLKQSGLVSGEGSLRLSADGRARLNELLTQERTELDVPAVAAAYDEFRSVNAEFKALVADWQLRDGSPNMHDDADYDAAVLARLEDVHARALPVIAAAATQLPRLARYGEKLSGALDKVRAGDTTWLARPVADSYHTVWFELHEELIAASGLTREDEATAGHA</sequence>
<protein>
    <recommendedName>
        <fullName evidence="3">MarR family transcriptional regulator</fullName>
    </recommendedName>
</protein>
<evidence type="ECO:0008006" key="3">
    <source>
        <dbReference type="Google" id="ProtNLM"/>
    </source>
</evidence>
<dbReference type="SUPFAM" id="SSF46785">
    <property type="entry name" value="Winged helix' DNA-binding domain"/>
    <property type="match status" value="1"/>
</dbReference>
<dbReference type="InterPro" id="IPR036390">
    <property type="entry name" value="WH_DNA-bd_sf"/>
</dbReference>
<proteinExistence type="predicted"/>
<dbReference type="Gene3D" id="1.10.10.10">
    <property type="entry name" value="Winged helix-like DNA-binding domain superfamily/Winged helix DNA-binding domain"/>
    <property type="match status" value="1"/>
</dbReference>
<geneLocation type="plasmid" evidence="1 2">
    <name>pJCM12687</name>
</geneLocation>
<dbReference type="EMBL" id="AP022607">
    <property type="protein sequence ID" value="BBZ15547.1"/>
    <property type="molecule type" value="Genomic_DNA"/>
</dbReference>
<evidence type="ECO:0000313" key="1">
    <source>
        <dbReference type="EMBL" id="BBZ15547.1"/>
    </source>
</evidence>
<reference evidence="1 2" key="1">
    <citation type="journal article" date="2019" name="Emerg. Microbes Infect.">
        <title>Comprehensive subspecies identification of 175 nontuberculous mycobacteria species based on 7547 genomic profiles.</title>
        <authorList>
            <person name="Matsumoto Y."/>
            <person name="Kinjo T."/>
            <person name="Motooka D."/>
            <person name="Nabeya D."/>
            <person name="Jung N."/>
            <person name="Uechi K."/>
            <person name="Horii T."/>
            <person name="Iida T."/>
            <person name="Fujita J."/>
            <person name="Nakamura S."/>
        </authorList>
    </citation>
    <scope>NUCLEOTIDE SEQUENCE [LARGE SCALE GENOMIC DNA]</scope>
    <source>
        <strain evidence="1 2">JCM 12687</strain>
        <plasmid evidence="1">pJCM12687</plasmid>
    </source>
</reference>
<accession>A0ABN6BID3</accession>
<keyword evidence="2" id="KW-1185">Reference proteome</keyword>
<name>A0ABN6BID3_9MYCO</name>
<organism evidence="1 2">
    <name type="scientific">Mycobacterium branderi</name>
    <dbReference type="NCBI Taxonomy" id="43348"/>
    <lineage>
        <taxon>Bacteria</taxon>
        <taxon>Bacillati</taxon>
        <taxon>Actinomycetota</taxon>
        <taxon>Actinomycetes</taxon>
        <taxon>Mycobacteriales</taxon>
        <taxon>Mycobacteriaceae</taxon>
        <taxon>Mycobacterium</taxon>
    </lineage>
</organism>
<evidence type="ECO:0000313" key="2">
    <source>
        <dbReference type="Proteomes" id="UP000467379"/>
    </source>
</evidence>
<keyword evidence="1" id="KW-0614">Plasmid</keyword>
<dbReference type="Proteomes" id="UP000467379">
    <property type="component" value="Plasmid pJCM12687"/>
</dbReference>